<name>V4JUY9_EUTSA</name>
<dbReference type="KEGG" id="eus:EUTSA_v10024136mg"/>
<dbReference type="Gramene" id="ESQ29195">
    <property type="protein sequence ID" value="ESQ29195"/>
    <property type="gene ID" value="EUTSA_v10024136mg"/>
</dbReference>
<dbReference type="InterPro" id="IPR006462">
    <property type="entry name" value="MS5"/>
</dbReference>
<proteinExistence type="predicted"/>
<protein>
    <submittedName>
        <fullName evidence="1">Uncharacterized protein</fullName>
    </submittedName>
</protein>
<gene>
    <name evidence="1" type="ORF">EUTSA_v10024136mg</name>
</gene>
<dbReference type="AlphaFoldDB" id="V4JUY9"/>
<organism evidence="1 2">
    <name type="scientific">Eutrema salsugineum</name>
    <name type="common">Saltwater cress</name>
    <name type="synonym">Sisymbrium salsugineum</name>
    <dbReference type="NCBI Taxonomy" id="72664"/>
    <lineage>
        <taxon>Eukaryota</taxon>
        <taxon>Viridiplantae</taxon>
        <taxon>Streptophyta</taxon>
        <taxon>Embryophyta</taxon>
        <taxon>Tracheophyta</taxon>
        <taxon>Spermatophyta</taxon>
        <taxon>Magnoliopsida</taxon>
        <taxon>eudicotyledons</taxon>
        <taxon>Gunneridae</taxon>
        <taxon>Pentapetalae</taxon>
        <taxon>rosids</taxon>
        <taxon>malvids</taxon>
        <taxon>Brassicales</taxon>
        <taxon>Brassicaceae</taxon>
        <taxon>Eutremeae</taxon>
        <taxon>Eutrema</taxon>
    </lineage>
</organism>
<dbReference type="Proteomes" id="UP000030689">
    <property type="component" value="Unassembled WGS sequence"/>
</dbReference>
<accession>V4JUY9</accession>
<evidence type="ECO:0000313" key="1">
    <source>
        <dbReference type="EMBL" id="ESQ29195.1"/>
    </source>
</evidence>
<dbReference type="EMBL" id="KI517881">
    <property type="protein sequence ID" value="ESQ29195.1"/>
    <property type="molecule type" value="Genomic_DNA"/>
</dbReference>
<reference evidence="1 2" key="1">
    <citation type="journal article" date="2013" name="Front. Plant Sci.">
        <title>The Reference Genome of the Halophytic Plant Eutrema salsugineum.</title>
        <authorList>
            <person name="Yang R."/>
            <person name="Jarvis D.E."/>
            <person name="Chen H."/>
            <person name="Beilstein M.A."/>
            <person name="Grimwood J."/>
            <person name="Jenkins J."/>
            <person name="Shu S."/>
            <person name="Prochnik S."/>
            <person name="Xin M."/>
            <person name="Ma C."/>
            <person name="Schmutz J."/>
            <person name="Wing R.A."/>
            <person name="Mitchell-Olds T."/>
            <person name="Schumaker K.S."/>
            <person name="Wang X."/>
        </authorList>
    </citation>
    <scope>NUCLEOTIDE SEQUENCE [LARGE SCALE GENOMIC DNA]</scope>
</reference>
<keyword evidence="2" id="KW-1185">Reference proteome</keyword>
<evidence type="ECO:0000313" key="2">
    <source>
        <dbReference type="Proteomes" id="UP000030689"/>
    </source>
</evidence>
<feature type="non-terminal residue" evidence="1">
    <location>
        <position position="1"/>
    </location>
</feature>
<sequence>SDFVGFLILSLSPSLNQILCGRIELHSYNLHEGTNFHLLGVHGILSIGTFSTETLLEAHDPLRDSTTKFTMSATLASRVSDVDRDFLKLNVTCWVSIPGQMQMEEKPHSSELLAVDEHFKGDMPNWLPEDFLTGSDKQYHEMEESEVQEEKEWLLLYAQLAFFAVMGSSYFLKDKPTPLELVKIIVQTRQDVESKKKAKARNAIFYISFKNSGGQDHNAIIRMTIAETPHPMSLEVICRLKSSV</sequence>
<dbReference type="Pfam" id="PF04776">
    <property type="entry name" value="protein_MS5"/>
    <property type="match status" value="1"/>
</dbReference>